<organism evidence="3 4">
    <name type="scientific">Pseudomonas fluorescens</name>
    <dbReference type="NCBI Taxonomy" id="294"/>
    <lineage>
        <taxon>Bacteria</taxon>
        <taxon>Pseudomonadati</taxon>
        <taxon>Pseudomonadota</taxon>
        <taxon>Gammaproteobacteria</taxon>
        <taxon>Pseudomonadales</taxon>
        <taxon>Pseudomonadaceae</taxon>
        <taxon>Pseudomonas</taxon>
    </lineage>
</organism>
<dbReference type="EMBL" id="CABVHY010000010">
    <property type="protein sequence ID" value="VVN98478.1"/>
    <property type="molecule type" value="Genomic_DNA"/>
</dbReference>
<dbReference type="InterPro" id="IPR009492">
    <property type="entry name" value="TniQ"/>
</dbReference>
<gene>
    <name evidence="3" type="ORF">PS723_02447</name>
</gene>
<proteinExistence type="predicted"/>
<name>A0A5E7C1T2_PSEFL</name>
<accession>A0A5E7C1T2</accession>
<dbReference type="RefSeq" id="WP_150803914.1">
    <property type="nucleotide sequence ID" value="NZ_CABVHY010000010.1"/>
</dbReference>
<dbReference type="Proteomes" id="UP000379480">
    <property type="component" value="Unassembled WGS sequence"/>
</dbReference>
<dbReference type="Pfam" id="PF06527">
    <property type="entry name" value="TniQ"/>
    <property type="match status" value="1"/>
</dbReference>
<evidence type="ECO:0000313" key="4">
    <source>
        <dbReference type="Proteomes" id="UP000379480"/>
    </source>
</evidence>
<evidence type="ECO:0000259" key="1">
    <source>
        <dbReference type="Pfam" id="PF06527"/>
    </source>
</evidence>
<dbReference type="AlphaFoldDB" id="A0A5E7C1T2"/>
<feature type="domain" description="TniQ" evidence="1">
    <location>
        <begin position="12"/>
        <end position="166"/>
    </location>
</feature>
<reference evidence="3 4" key="1">
    <citation type="submission" date="2019-09" db="EMBL/GenBank/DDBJ databases">
        <authorList>
            <person name="Chandra G."/>
            <person name="Truman W A."/>
        </authorList>
    </citation>
    <scope>NUCLEOTIDE SEQUENCE [LARGE SCALE GENOMIC DNA]</scope>
    <source>
        <strain evidence="3">PS723</strain>
    </source>
</reference>
<dbReference type="Pfam" id="PF15978">
    <property type="entry name" value="TnsD"/>
    <property type="match status" value="1"/>
</dbReference>
<protein>
    <submittedName>
        <fullName evidence="3">Uncharacterized protein</fullName>
    </submittedName>
</protein>
<evidence type="ECO:0000313" key="3">
    <source>
        <dbReference type="EMBL" id="VVN98478.1"/>
    </source>
</evidence>
<feature type="domain" description="Transposon Tn7 transposition protein TnsD C-terminal" evidence="2">
    <location>
        <begin position="363"/>
        <end position="493"/>
    </location>
</feature>
<sequence length="537" mass="60777">MNDSCVQRRDIVLRFFEDETFYSLCCRQHQFLGNLKASDTLAWLFGKHSCSVTHDFPCNLDALNRPAQAIWGDSLSIMREHTILPVFFPFQSDQHIAAVIQTVKSAQIGSIKYRLGLLTGRFGAEHPLKACIACMSIDQTSHGTAYWHLSHQYPGVVLCPTHGLMLRESTVNRQWSGSFQWVLPSEATLAAATSPMPSTTAQKALQQLGKGVLDLANCGVSRRFHPKTVRSVYKEALIQSGISEPERISASIDFAEYSSQLQPYPPLTSLPTTVQRAEALISQLTRNPRGHCHPLKHLTLITWLFGRLDPFIEAYDRFDSAPHQQISQTKHKSNAKAVMVDTTLIEKVAEKKELRKPKKLKPNIRTAILECLRNGNPKESICFKFGISICTVNRVLRSEPAVAKSRTELHRESLLLKYRAEWQATALVYSDATAKCIRLAIPSTYAWLYRNDKNWLLAQTHALPRGRRGNYSNIDWFERDCELADLVIKTLTQSSGHQLKLNKKDLYKLIPALSRALEKKGHYLKTRKLLSEISQDN</sequence>
<dbReference type="InterPro" id="IPR032750">
    <property type="entry name" value="TnsD_C"/>
</dbReference>
<evidence type="ECO:0000259" key="2">
    <source>
        <dbReference type="Pfam" id="PF15978"/>
    </source>
</evidence>
<dbReference type="OrthoDB" id="470139at2"/>